<dbReference type="SUPFAM" id="SSF52540">
    <property type="entry name" value="P-loop containing nucleoside triphosphate hydrolases"/>
    <property type="match status" value="2"/>
</dbReference>
<dbReference type="Proteomes" id="UP000092596">
    <property type="component" value="Chromosome"/>
</dbReference>
<dbReference type="KEGG" id="dva:DAD186_06230"/>
<dbReference type="PANTHER" id="PTHR43553:SF24">
    <property type="entry name" value="ENERGY-COUPLING FACTOR TRANSPORTER ATP-BINDING PROTEIN ECFA1"/>
    <property type="match status" value="1"/>
</dbReference>
<feature type="transmembrane region" description="Helical" evidence="9">
    <location>
        <begin position="542"/>
        <end position="564"/>
    </location>
</feature>
<evidence type="ECO:0000256" key="8">
    <source>
        <dbReference type="ARBA" id="ARBA00023136"/>
    </source>
</evidence>
<dbReference type="InterPro" id="IPR027417">
    <property type="entry name" value="P-loop_NTPase"/>
</dbReference>
<evidence type="ECO:0000256" key="1">
    <source>
        <dbReference type="ARBA" id="ARBA00004141"/>
    </source>
</evidence>
<evidence type="ECO:0000256" key="9">
    <source>
        <dbReference type="SAM" id="Phobius"/>
    </source>
</evidence>
<keyword evidence="4 9" id="KW-0812">Transmembrane</keyword>
<dbReference type="Pfam" id="PF02361">
    <property type="entry name" value="CbiQ"/>
    <property type="match status" value="1"/>
</dbReference>
<dbReference type="CDD" id="cd16914">
    <property type="entry name" value="EcfT"/>
    <property type="match status" value="1"/>
</dbReference>
<dbReference type="InterPro" id="IPR003593">
    <property type="entry name" value="AAA+_ATPase"/>
</dbReference>
<reference evidence="11 13" key="1">
    <citation type="submission" date="2015-06" db="EMBL/GenBank/DDBJ databases">
        <title>Investigation of pathophysiology for high-risk pregnancy and development of treatment modality based on it.</title>
        <authorList>
            <person name="Kim B.-C."/>
            <person name="Lim S."/>
        </authorList>
    </citation>
    <scope>NUCLEOTIDE SEQUENCE [LARGE SCALE GENOMIC DNA]</scope>
    <source>
        <strain evidence="11 13">AD1-86</strain>
    </source>
</reference>
<dbReference type="GO" id="GO:0016887">
    <property type="term" value="F:ATP hydrolysis activity"/>
    <property type="evidence" value="ECO:0007669"/>
    <property type="project" value="InterPro"/>
</dbReference>
<dbReference type="EMBL" id="CP012117">
    <property type="protein sequence ID" value="ANP27175.1"/>
    <property type="molecule type" value="Genomic_DNA"/>
</dbReference>
<dbReference type="EMBL" id="CP012117">
    <property type="protein sequence ID" value="ANP26595.1"/>
    <property type="molecule type" value="Genomic_DNA"/>
</dbReference>
<keyword evidence="7 9" id="KW-1133">Transmembrane helix</keyword>
<feature type="transmembrane region" description="Helical" evidence="9">
    <location>
        <begin position="569"/>
        <end position="587"/>
    </location>
</feature>
<evidence type="ECO:0000313" key="13">
    <source>
        <dbReference type="Proteomes" id="UP000092596"/>
    </source>
</evidence>
<sequence>MSERLASTLSSEQRSVSESARALLAVEDLSVHYLGQDRWVLQRPSLVHLSGQVTAVIGPSGCGKTTFVRAVCGLVPHCLPSEYSGSVQIAGAEIADATVQLIATNVAYVGQNPDAAVITRTVYDDVAFALQNLCLPVPEIDRRVREALAAVGLETKLWESPWRLSGGQRQRLAIAVALAMQPRLLVLDEPTSTIDTQGTDEFYSVIQQLVSDGVGIVVIDHDLDPVLPLCDHVIALNAQGAVIAQGTPHEVFLSHTAELEACGVWLPRALRDESPHHALTCEQAGIRVPRITDICGDSVQYQRRTEAGWETIDAIDTLDGGGSATVELADFCVPGRSPAISMRLRGGEFIALIGPNGAGKTSLLAALAGLIPSKAQRATVCGEVVRRGRHQVGYVFQNPEHQMVCSTVAGEISTGDVSASKAEAIVEQFHLSQYRDQHPLTLSGGQIRRLSVATMVAESRDVIVLDEPTYGQDWANTCELMAFIDELRAEGRTVIMATHDLELALSRCSHIIALPAAVSETRENAASAAPANPPSPSVPRGLFSSFNPVTLLLALIPAMVMVFVCKDPAVNVGVLIAASLAMVAARASRARTVMSLLAPWVIAAVLLPVFRYNYTIEEVSPLYNHGGELAAASGIGALLSLMLLSGISTHPEALLRTLTTTFKLPYRVTAAGAAAVAFVTRFRQDFQLLRTARALRGIGASWGPLAPAIRWVGSLVPLAILAVQHGERVALSMDSRGFGAYPRRTELQHTPWQVRDWCLVGLLWAVTALLWWWRQ</sequence>
<accession>A0A1B0ZF74</accession>
<dbReference type="PATRIC" id="fig|1630135.4.peg.37"/>
<dbReference type="PANTHER" id="PTHR43553">
    <property type="entry name" value="HEAVY METAL TRANSPORTER"/>
    <property type="match status" value="1"/>
</dbReference>
<evidence type="ECO:0000313" key="11">
    <source>
        <dbReference type="EMBL" id="ANP26595.1"/>
    </source>
</evidence>
<evidence type="ECO:0000256" key="3">
    <source>
        <dbReference type="ARBA" id="ARBA00022448"/>
    </source>
</evidence>
<keyword evidence="8 9" id="KW-0472">Membrane</keyword>
<dbReference type="CDD" id="cd03225">
    <property type="entry name" value="ABC_cobalt_CbiO_domain1"/>
    <property type="match status" value="2"/>
</dbReference>
<dbReference type="Pfam" id="PF00005">
    <property type="entry name" value="ABC_tran"/>
    <property type="match status" value="2"/>
</dbReference>
<dbReference type="GO" id="GO:0043190">
    <property type="term" value="C:ATP-binding cassette (ABC) transporter complex"/>
    <property type="evidence" value="ECO:0007669"/>
    <property type="project" value="TreeGrafter"/>
</dbReference>
<gene>
    <name evidence="11" type="ORF">DAD186_00340</name>
    <name evidence="12" type="ORF">DAD186_06230</name>
</gene>
<evidence type="ECO:0000256" key="5">
    <source>
        <dbReference type="ARBA" id="ARBA00022741"/>
    </source>
</evidence>
<feature type="transmembrane region" description="Helical" evidence="9">
    <location>
        <begin position="622"/>
        <end position="644"/>
    </location>
</feature>
<dbReference type="InterPro" id="IPR003439">
    <property type="entry name" value="ABC_transporter-like_ATP-bd"/>
</dbReference>
<dbReference type="InterPro" id="IPR050095">
    <property type="entry name" value="ECF_ABC_transporter_ATP-bd"/>
</dbReference>
<comment type="subcellular location">
    <subcellularLocation>
        <location evidence="1">Membrane</location>
        <topology evidence="1">Multi-pass membrane protein</topology>
    </subcellularLocation>
</comment>
<name>A0A1B0ZF74_9MICO</name>
<evidence type="ECO:0000256" key="7">
    <source>
        <dbReference type="ARBA" id="ARBA00022989"/>
    </source>
</evidence>
<keyword evidence="6" id="KW-0067">ATP-binding</keyword>
<feature type="domain" description="ABC transporter" evidence="10">
    <location>
        <begin position="312"/>
        <end position="541"/>
    </location>
</feature>
<evidence type="ECO:0000259" key="10">
    <source>
        <dbReference type="PROSITE" id="PS50893"/>
    </source>
</evidence>
<dbReference type="PROSITE" id="PS00211">
    <property type="entry name" value="ABC_TRANSPORTER_1"/>
    <property type="match status" value="2"/>
</dbReference>
<dbReference type="GO" id="GO:0005524">
    <property type="term" value="F:ATP binding"/>
    <property type="evidence" value="ECO:0007669"/>
    <property type="project" value="UniProtKB-KW"/>
</dbReference>
<dbReference type="PROSITE" id="PS50893">
    <property type="entry name" value="ABC_TRANSPORTER_2"/>
    <property type="match status" value="2"/>
</dbReference>
<organism evidence="11 13">
    <name type="scientific">Dermabacter vaginalis</name>
    <dbReference type="NCBI Taxonomy" id="1630135"/>
    <lineage>
        <taxon>Bacteria</taxon>
        <taxon>Bacillati</taxon>
        <taxon>Actinomycetota</taxon>
        <taxon>Actinomycetes</taxon>
        <taxon>Micrococcales</taxon>
        <taxon>Dermabacteraceae</taxon>
        <taxon>Dermabacter</taxon>
    </lineage>
</organism>
<feature type="transmembrane region" description="Helical" evidence="9">
    <location>
        <begin position="664"/>
        <end position="682"/>
    </location>
</feature>
<proteinExistence type="inferred from homology"/>
<evidence type="ECO:0000256" key="4">
    <source>
        <dbReference type="ARBA" id="ARBA00022692"/>
    </source>
</evidence>
<dbReference type="InterPro" id="IPR015856">
    <property type="entry name" value="ABC_transpr_CbiO/EcfA_su"/>
</dbReference>
<dbReference type="InterPro" id="IPR017871">
    <property type="entry name" value="ABC_transporter-like_CS"/>
</dbReference>
<evidence type="ECO:0000313" key="12">
    <source>
        <dbReference type="EMBL" id="ANP27175.1"/>
    </source>
</evidence>
<dbReference type="Gene3D" id="3.40.50.300">
    <property type="entry name" value="P-loop containing nucleotide triphosphate hydrolases"/>
    <property type="match status" value="2"/>
</dbReference>
<feature type="transmembrane region" description="Helical" evidence="9">
    <location>
        <begin position="593"/>
        <end position="610"/>
    </location>
</feature>
<protein>
    <submittedName>
        <fullName evidence="11">ABC transporter</fullName>
    </submittedName>
</protein>
<dbReference type="AlphaFoldDB" id="A0A1B0ZF74"/>
<evidence type="ECO:0000256" key="2">
    <source>
        <dbReference type="ARBA" id="ARBA00005417"/>
    </source>
</evidence>
<keyword evidence="5" id="KW-0547">Nucleotide-binding</keyword>
<evidence type="ECO:0000256" key="6">
    <source>
        <dbReference type="ARBA" id="ARBA00022840"/>
    </source>
</evidence>
<dbReference type="STRING" id="1630135.DAD186_00340"/>
<dbReference type="SMART" id="SM00382">
    <property type="entry name" value="AAA"/>
    <property type="match status" value="2"/>
</dbReference>
<keyword evidence="3" id="KW-0813">Transport</keyword>
<dbReference type="GO" id="GO:0042626">
    <property type="term" value="F:ATPase-coupled transmembrane transporter activity"/>
    <property type="evidence" value="ECO:0007669"/>
    <property type="project" value="TreeGrafter"/>
</dbReference>
<comment type="similarity">
    <text evidence="2">Belongs to the ABC transporter superfamily.</text>
</comment>
<feature type="domain" description="ABC transporter" evidence="10">
    <location>
        <begin position="24"/>
        <end position="264"/>
    </location>
</feature>
<dbReference type="InterPro" id="IPR003339">
    <property type="entry name" value="ABC/ECF_trnsptr_transmembrane"/>
</dbReference>
<dbReference type="KEGG" id="dva:DAD186_00340"/>
<feature type="transmembrane region" description="Helical" evidence="9">
    <location>
        <begin position="754"/>
        <end position="773"/>
    </location>
</feature>